<dbReference type="InterPro" id="IPR036875">
    <property type="entry name" value="Znf_CCHC_sf"/>
</dbReference>
<evidence type="ECO:0000313" key="3">
    <source>
        <dbReference type="EMBL" id="KRZ41590.1"/>
    </source>
</evidence>
<feature type="domain" description="CCHC-type" evidence="2">
    <location>
        <begin position="144"/>
        <end position="159"/>
    </location>
</feature>
<reference evidence="3 4" key="1">
    <citation type="submission" date="2015-01" db="EMBL/GenBank/DDBJ databases">
        <title>Evolution of Trichinella species and genotypes.</title>
        <authorList>
            <person name="Korhonen P.K."/>
            <person name="Edoardo P."/>
            <person name="Giuseppe L.R."/>
            <person name="Gasser R.B."/>
        </authorList>
    </citation>
    <scope>NUCLEOTIDE SEQUENCE [LARGE SCALE GENOMIC DNA]</scope>
    <source>
        <strain evidence="3">ISS176</strain>
    </source>
</reference>
<dbReference type="GO" id="GO:0019899">
    <property type="term" value="F:enzyme binding"/>
    <property type="evidence" value="ECO:0007669"/>
    <property type="project" value="UniProtKB-ARBA"/>
</dbReference>
<dbReference type="Pfam" id="PF00098">
    <property type="entry name" value="zf-CCHC"/>
    <property type="match status" value="1"/>
</dbReference>
<dbReference type="Proteomes" id="UP000054826">
    <property type="component" value="Unassembled WGS sequence"/>
</dbReference>
<keyword evidence="1" id="KW-0862">Zinc</keyword>
<evidence type="ECO:0000313" key="4">
    <source>
        <dbReference type="Proteomes" id="UP000054826"/>
    </source>
</evidence>
<organism evidence="3 4">
    <name type="scientific">Trichinella pseudospiralis</name>
    <name type="common">Parasitic roundworm</name>
    <dbReference type="NCBI Taxonomy" id="6337"/>
    <lineage>
        <taxon>Eukaryota</taxon>
        <taxon>Metazoa</taxon>
        <taxon>Ecdysozoa</taxon>
        <taxon>Nematoda</taxon>
        <taxon>Enoplea</taxon>
        <taxon>Dorylaimia</taxon>
        <taxon>Trichinellida</taxon>
        <taxon>Trichinellidae</taxon>
        <taxon>Trichinella</taxon>
    </lineage>
</organism>
<dbReference type="PROSITE" id="PS50158">
    <property type="entry name" value="ZF_CCHC"/>
    <property type="match status" value="1"/>
</dbReference>
<dbReference type="AlphaFoldDB" id="A0A0V1K3B3"/>
<evidence type="ECO:0000256" key="1">
    <source>
        <dbReference type="PROSITE-ProRule" id="PRU00047"/>
    </source>
</evidence>
<dbReference type="GO" id="GO:0003676">
    <property type="term" value="F:nucleic acid binding"/>
    <property type="evidence" value="ECO:0007669"/>
    <property type="project" value="InterPro"/>
</dbReference>
<proteinExistence type="predicted"/>
<keyword evidence="1" id="KW-0479">Metal-binding</keyword>
<dbReference type="SUPFAM" id="SSF57756">
    <property type="entry name" value="Retrovirus zinc finger-like domains"/>
    <property type="match status" value="1"/>
</dbReference>
<dbReference type="GO" id="GO:0008270">
    <property type="term" value="F:zinc ion binding"/>
    <property type="evidence" value="ECO:0007669"/>
    <property type="project" value="UniProtKB-KW"/>
</dbReference>
<sequence>MTHASQIQISHTTTTTSYRRPLMLRFIEIWQCRHDANVRHSRTTHHNTRSETQSFAEAIEVAAKEERVASVASAKADVHPEDEQPAGMPREVTAAAVTTRKEVEEDWTEVMRQLKGLLTGNTLATMRRPLPRRRRRPERKGNMRCWTCGGLGHISRECRASFRDEPANKYYRPNFSRRRHTVSRDRDPDY</sequence>
<dbReference type="Gene3D" id="4.10.60.10">
    <property type="entry name" value="Zinc finger, CCHC-type"/>
    <property type="match status" value="1"/>
</dbReference>
<evidence type="ECO:0000259" key="2">
    <source>
        <dbReference type="PROSITE" id="PS50158"/>
    </source>
</evidence>
<gene>
    <name evidence="3" type="ORF">T4C_7105</name>
</gene>
<keyword evidence="1" id="KW-0863">Zinc-finger</keyword>
<comment type="caution">
    <text evidence="3">The sequence shown here is derived from an EMBL/GenBank/DDBJ whole genome shotgun (WGS) entry which is preliminary data.</text>
</comment>
<accession>A0A0V1K3B3</accession>
<dbReference type="SMART" id="SM00343">
    <property type="entry name" value="ZnF_C2HC"/>
    <property type="match status" value="1"/>
</dbReference>
<protein>
    <recommendedName>
        <fullName evidence="2">CCHC-type domain-containing protein</fullName>
    </recommendedName>
</protein>
<name>A0A0V1K3B3_TRIPS</name>
<dbReference type="EMBL" id="JYDV01000019">
    <property type="protein sequence ID" value="KRZ41590.1"/>
    <property type="molecule type" value="Genomic_DNA"/>
</dbReference>
<dbReference type="InterPro" id="IPR001878">
    <property type="entry name" value="Znf_CCHC"/>
</dbReference>